<gene>
    <name evidence="2" type="ORF">SAMN05216219_1320</name>
</gene>
<evidence type="ECO:0000313" key="3">
    <source>
        <dbReference type="Proteomes" id="UP000198867"/>
    </source>
</evidence>
<evidence type="ECO:0000256" key="1">
    <source>
        <dbReference type="SAM" id="SignalP"/>
    </source>
</evidence>
<dbReference type="InterPro" id="IPR048031">
    <property type="entry name" value="ScyD/ScyE-like"/>
</dbReference>
<dbReference type="Gene3D" id="2.120.10.30">
    <property type="entry name" value="TolB, C-terminal domain"/>
    <property type="match status" value="1"/>
</dbReference>
<dbReference type="NCBIfam" id="NF033206">
    <property type="entry name" value="ScyE_fam"/>
    <property type="match status" value="1"/>
</dbReference>
<feature type="chain" id="PRO_5011521718" description="ScyD/ScyE family protein" evidence="1">
    <location>
        <begin position="30"/>
        <end position="342"/>
    </location>
</feature>
<dbReference type="AlphaFoldDB" id="A0A1I5ABI9"/>
<evidence type="ECO:0000313" key="2">
    <source>
        <dbReference type="EMBL" id="SFN59773.1"/>
    </source>
</evidence>
<dbReference type="RefSeq" id="WP_090709902.1">
    <property type="nucleotide sequence ID" value="NZ_FOVM01000003.1"/>
</dbReference>
<proteinExistence type="predicted"/>
<dbReference type="EMBL" id="FOVM01000003">
    <property type="protein sequence ID" value="SFN59773.1"/>
    <property type="molecule type" value="Genomic_DNA"/>
</dbReference>
<feature type="signal peptide" evidence="1">
    <location>
        <begin position="1"/>
        <end position="29"/>
    </location>
</feature>
<dbReference type="SUPFAM" id="SSF101898">
    <property type="entry name" value="NHL repeat"/>
    <property type="match status" value="1"/>
</dbReference>
<accession>A0A1I5ABI9</accession>
<dbReference type="STRING" id="995034.SAMN05216219_1320"/>
<keyword evidence="1" id="KW-0732">Signal</keyword>
<evidence type="ECO:0008006" key="4">
    <source>
        <dbReference type="Google" id="ProtNLM"/>
    </source>
</evidence>
<dbReference type="InterPro" id="IPR011042">
    <property type="entry name" value="6-blade_b-propeller_TolB-like"/>
</dbReference>
<dbReference type="OrthoDB" id="657282at2"/>
<organism evidence="2 3">
    <name type="scientific">Mycetocola miduiensis</name>
    <dbReference type="NCBI Taxonomy" id="995034"/>
    <lineage>
        <taxon>Bacteria</taxon>
        <taxon>Bacillati</taxon>
        <taxon>Actinomycetota</taxon>
        <taxon>Actinomycetes</taxon>
        <taxon>Micrococcales</taxon>
        <taxon>Microbacteriaceae</taxon>
        <taxon>Mycetocola</taxon>
    </lineage>
</organism>
<protein>
    <recommendedName>
        <fullName evidence="4">ScyD/ScyE family protein</fullName>
    </recommendedName>
</protein>
<dbReference type="Proteomes" id="UP000198867">
    <property type="component" value="Unassembled WGS sequence"/>
</dbReference>
<reference evidence="3" key="1">
    <citation type="submission" date="2016-10" db="EMBL/GenBank/DDBJ databases">
        <authorList>
            <person name="Varghese N."/>
            <person name="Submissions S."/>
        </authorList>
    </citation>
    <scope>NUCLEOTIDE SEQUENCE [LARGE SCALE GENOMIC DNA]</scope>
    <source>
        <strain evidence="3">CGMCC 1.11101</strain>
    </source>
</reference>
<keyword evidence="3" id="KW-1185">Reference proteome</keyword>
<sequence>MKTSRTALFGAATAALLLPALLVPAAASATPNTGEPTVTVLASGLQGTTGSAIGPDRALYVPQSATGEITRIDLDSGATSTFASGLPSDVVGIGGITDVAFVGDTAYALVTLVGPDVGGSEVNGIYRIDDADSFTLIADLGAWSTMNPPDTPFDQPSGLQFALQPVHGGFLVTDGHHNRVLLVTLDGSVSEVIQFENVVPTGLDVKGRTVYLAQAGPVPYLPEDGRIVSFSWKADSPTASTVASGYSLMIDVETGRCGSLFALSQGDSPGDVIEGSPALPDSGELLMVHRDGEVSVIAEDLNLPTSLEVVRNTAYVVTLGGDVLKITNLIGHGDCQGTRHGH</sequence>
<name>A0A1I5ABI9_9MICO</name>